<dbReference type="Gene3D" id="2.60.40.10">
    <property type="entry name" value="Immunoglobulins"/>
    <property type="match status" value="2"/>
</dbReference>
<evidence type="ECO:0000256" key="4">
    <source>
        <dbReference type="ARBA" id="ARBA00023295"/>
    </source>
</evidence>
<dbReference type="InterPro" id="IPR003610">
    <property type="entry name" value="CBM5/12"/>
</dbReference>
<evidence type="ECO:0000313" key="9">
    <source>
        <dbReference type="Proteomes" id="UP000442707"/>
    </source>
</evidence>
<dbReference type="InterPro" id="IPR003961">
    <property type="entry name" value="FN3_dom"/>
</dbReference>
<keyword evidence="5" id="KW-0624">Polysaccharide degradation</keyword>
<dbReference type="GO" id="GO:0030246">
    <property type="term" value="F:carbohydrate binding"/>
    <property type="evidence" value="ECO:0007669"/>
    <property type="project" value="InterPro"/>
</dbReference>
<dbReference type="SUPFAM" id="SSF51055">
    <property type="entry name" value="Carbohydrate binding domain"/>
    <property type="match status" value="1"/>
</dbReference>
<feature type="compositionally biased region" description="Polar residues" evidence="6">
    <location>
        <begin position="268"/>
        <end position="298"/>
    </location>
</feature>
<evidence type="ECO:0000256" key="3">
    <source>
        <dbReference type="ARBA" id="ARBA00023277"/>
    </source>
</evidence>
<sequence>MHMVDRDTSTDRQRHEVTGNRTSSSSYLQWKLGETWRVTYSMYIPSSLMATTTFTHIMQTKQPGPGTSPITVTSLRRVNGVQTIEHKVIAGDVTVGRTNLEPLQNKWIDIEYEMKIGDGTAGSVRWVVKSAGTTIVDATKTGVDTFLADRVRPKWGIYRSLGDTSGSLRDTYLLLRNMRAYELTAGTPGDTQAPTVPDGLRSTGTTASSVSLAWNASSDDTGVTGYDVYRDGTKASTVSGTSATVSGLAASTSYSFTVRARDAAGNVSAASNSLPVTTSAGSGGTDTQAPSAPSGLYSPSKTSSSVSLAWNASSDNVGVTGYDVYRGTTKVSTVTGTSATVSGLSASTGYSFTVKARDAAGNVSASSTSVSVTTDAAGGGICPTAWSSTQSYVPGDVVSYAGHKYTATYYSTGAVPNDPTSWAVWRDDGAC</sequence>
<keyword evidence="9" id="KW-1185">Reference proteome</keyword>
<dbReference type="InterPro" id="IPR013783">
    <property type="entry name" value="Ig-like_fold"/>
</dbReference>
<dbReference type="SMART" id="SM00060">
    <property type="entry name" value="FN3"/>
    <property type="match status" value="2"/>
</dbReference>
<name>A0A6H9USJ1_9ACTN</name>
<dbReference type="CDD" id="cd00063">
    <property type="entry name" value="FN3"/>
    <property type="match status" value="2"/>
</dbReference>
<feature type="domain" description="Fibronectin type-III" evidence="7">
    <location>
        <begin position="289"/>
        <end position="377"/>
    </location>
</feature>
<feature type="region of interest" description="Disordered" evidence="6">
    <location>
        <begin position="1"/>
        <end position="20"/>
    </location>
</feature>
<feature type="region of interest" description="Disordered" evidence="6">
    <location>
        <begin position="267"/>
        <end position="298"/>
    </location>
</feature>
<dbReference type="SMART" id="SM00495">
    <property type="entry name" value="ChtBD3"/>
    <property type="match status" value="1"/>
</dbReference>
<feature type="domain" description="Fibronectin type-III" evidence="7">
    <location>
        <begin position="196"/>
        <end position="281"/>
    </location>
</feature>
<evidence type="ECO:0000256" key="6">
    <source>
        <dbReference type="SAM" id="MobiDB-lite"/>
    </source>
</evidence>
<dbReference type="FunFam" id="2.60.40.10:FF:001114">
    <property type="entry name" value="Chitinase A1"/>
    <property type="match status" value="2"/>
</dbReference>
<dbReference type="InterPro" id="IPR036116">
    <property type="entry name" value="FN3_sf"/>
</dbReference>
<keyword evidence="3" id="KW-0119">Carbohydrate metabolism</keyword>
<proteinExistence type="predicted"/>
<dbReference type="GO" id="GO:0000272">
    <property type="term" value="P:polysaccharide catabolic process"/>
    <property type="evidence" value="ECO:0007669"/>
    <property type="project" value="UniProtKB-KW"/>
</dbReference>
<accession>A0A6H9USJ1</accession>
<dbReference type="AlphaFoldDB" id="A0A6H9USJ1"/>
<keyword evidence="1" id="KW-0732">Signal</keyword>
<feature type="compositionally biased region" description="Basic and acidic residues" evidence="6">
    <location>
        <begin position="1"/>
        <end position="18"/>
    </location>
</feature>
<evidence type="ECO:0000256" key="2">
    <source>
        <dbReference type="ARBA" id="ARBA00022801"/>
    </source>
</evidence>
<dbReference type="PROSITE" id="PS50853">
    <property type="entry name" value="FN3"/>
    <property type="match status" value="2"/>
</dbReference>
<organism evidence="8 9">
    <name type="scientific">Streptomyces luteolifulvus</name>
    <dbReference type="NCBI Taxonomy" id="2615112"/>
    <lineage>
        <taxon>Bacteria</taxon>
        <taxon>Bacillati</taxon>
        <taxon>Actinomycetota</taxon>
        <taxon>Actinomycetes</taxon>
        <taxon>Kitasatosporales</taxon>
        <taxon>Streptomycetaceae</taxon>
        <taxon>Streptomyces</taxon>
    </lineage>
</organism>
<gene>
    <name evidence="8" type="ORF">F7R91_34340</name>
</gene>
<dbReference type="EMBL" id="VZRB01000036">
    <property type="protein sequence ID" value="KAB1140931.1"/>
    <property type="molecule type" value="Genomic_DNA"/>
</dbReference>
<reference evidence="8 9" key="1">
    <citation type="submission" date="2019-09" db="EMBL/GenBank/DDBJ databases">
        <title>Screening of Novel Bioactive Compounds from Soil-Associated.</title>
        <authorList>
            <person name="Zhao S."/>
        </authorList>
    </citation>
    <scope>NUCLEOTIDE SEQUENCE [LARGE SCALE GENOMIC DNA]</scope>
    <source>
        <strain evidence="8 9">HIT-DPA4</strain>
    </source>
</reference>
<keyword evidence="2" id="KW-0378">Hydrolase</keyword>
<keyword evidence="4" id="KW-0326">Glycosidase</keyword>
<evidence type="ECO:0000256" key="1">
    <source>
        <dbReference type="ARBA" id="ARBA00022729"/>
    </source>
</evidence>
<dbReference type="InterPro" id="IPR036573">
    <property type="entry name" value="CBM_sf_5/12"/>
</dbReference>
<evidence type="ECO:0000256" key="5">
    <source>
        <dbReference type="ARBA" id="ARBA00023326"/>
    </source>
</evidence>
<protein>
    <recommendedName>
        <fullName evidence="7">Fibronectin type-III domain-containing protein</fullName>
    </recommendedName>
</protein>
<dbReference type="GO" id="GO:0005576">
    <property type="term" value="C:extracellular region"/>
    <property type="evidence" value="ECO:0007669"/>
    <property type="project" value="InterPro"/>
</dbReference>
<dbReference type="PANTHER" id="PTHR46957">
    <property type="entry name" value="CYTOKINE RECEPTOR"/>
    <property type="match status" value="1"/>
</dbReference>
<dbReference type="GO" id="GO:0004553">
    <property type="term" value="F:hydrolase activity, hydrolyzing O-glycosyl compounds"/>
    <property type="evidence" value="ECO:0007669"/>
    <property type="project" value="InterPro"/>
</dbReference>
<evidence type="ECO:0000259" key="7">
    <source>
        <dbReference type="PROSITE" id="PS50853"/>
    </source>
</evidence>
<dbReference type="Proteomes" id="UP000442707">
    <property type="component" value="Unassembled WGS sequence"/>
</dbReference>
<dbReference type="CDD" id="cd12215">
    <property type="entry name" value="ChiC_BD"/>
    <property type="match status" value="1"/>
</dbReference>
<dbReference type="Pfam" id="PF02839">
    <property type="entry name" value="CBM_5_12"/>
    <property type="match status" value="1"/>
</dbReference>
<dbReference type="InterPro" id="IPR050713">
    <property type="entry name" value="RTP_Phos/Ushers"/>
</dbReference>
<dbReference type="PANTHER" id="PTHR46957:SF3">
    <property type="entry name" value="CYTOKINE RECEPTOR"/>
    <property type="match status" value="1"/>
</dbReference>
<dbReference type="Gene3D" id="2.10.10.20">
    <property type="entry name" value="Carbohydrate-binding module superfamily 5/12"/>
    <property type="match status" value="1"/>
</dbReference>
<dbReference type="SUPFAM" id="SSF49265">
    <property type="entry name" value="Fibronectin type III"/>
    <property type="match status" value="1"/>
</dbReference>
<dbReference type="Gene3D" id="2.60.120.200">
    <property type="match status" value="1"/>
</dbReference>
<evidence type="ECO:0000313" key="8">
    <source>
        <dbReference type="EMBL" id="KAB1140931.1"/>
    </source>
</evidence>
<dbReference type="GO" id="GO:0016020">
    <property type="term" value="C:membrane"/>
    <property type="evidence" value="ECO:0007669"/>
    <property type="project" value="UniProtKB-SubCell"/>
</dbReference>
<dbReference type="Pfam" id="PF00041">
    <property type="entry name" value="fn3"/>
    <property type="match status" value="2"/>
</dbReference>
<comment type="caution">
    <text evidence="8">The sequence shown here is derived from an EMBL/GenBank/DDBJ whole genome shotgun (WGS) entry which is preliminary data.</text>
</comment>